<gene>
    <name evidence="5" type="ordered locus">AMED_7367</name>
</gene>
<dbReference type="OrthoDB" id="9790048at2"/>
<keyword evidence="3" id="KW-0812">Transmembrane</keyword>
<feature type="region of interest" description="Disordered" evidence="2">
    <location>
        <begin position="467"/>
        <end position="495"/>
    </location>
</feature>
<proteinExistence type="predicted"/>
<dbReference type="KEGG" id="amd:AMED_7367"/>
<dbReference type="InterPro" id="IPR050811">
    <property type="entry name" value="Phosphate_ABC_transporter"/>
</dbReference>
<name>A0A0H3DEF1_AMYMU</name>
<organism evidence="5 6">
    <name type="scientific">Amycolatopsis mediterranei (strain U-32)</name>
    <dbReference type="NCBI Taxonomy" id="749927"/>
    <lineage>
        <taxon>Bacteria</taxon>
        <taxon>Bacillati</taxon>
        <taxon>Actinomycetota</taxon>
        <taxon>Actinomycetes</taxon>
        <taxon>Pseudonocardiales</taxon>
        <taxon>Pseudonocardiaceae</taxon>
        <taxon>Amycolatopsis</taxon>
    </lineage>
</organism>
<dbReference type="PATRIC" id="fig|749927.5.peg.7661"/>
<evidence type="ECO:0000256" key="2">
    <source>
        <dbReference type="SAM" id="MobiDB-lite"/>
    </source>
</evidence>
<keyword evidence="1" id="KW-0732">Signal</keyword>
<evidence type="ECO:0000256" key="1">
    <source>
        <dbReference type="ARBA" id="ARBA00022729"/>
    </source>
</evidence>
<dbReference type="eggNOG" id="COG0226">
    <property type="taxonomic scope" value="Bacteria"/>
</dbReference>
<dbReference type="SUPFAM" id="SSF53850">
    <property type="entry name" value="Periplasmic binding protein-like II"/>
    <property type="match status" value="1"/>
</dbReference>
<dbReference type="EMBL" id="CP002000">
    <property type="protein sequence ID" value="ADJ49081.1"/>
    <property type="molecule type" value="Genomic_DNA"/>
</dbReference>
<accession>A0A0H3DEF1</accession>
<reference evidence="5 6" key="1">
    <citation type="journal article" date="2010" name="Cell Res.">
        <title>Complete genome sequence of the rifamycin SV-producing Amycolatopsis mediterranei U32 revealed its genetic characteristics in phylogeny and metabolism.</title>
        <authorList>
            <person name="Zhao W."/>
            <person name="Zhong Y."/>
            <person name="Yuan H."/>
            <person name="Wang J."/>
            <person name="Zheng H."/>
            <person name="Wang Y."/>
            <person name="Cen X."/>
            <person name="Xu F."/>
            <person name="Bai J."/>
            <person name="Han X."/>
            <person name="Lu G."/>
            <person name="Zhu Y."/>
            <person name="Shao Z."/>
            <person name="Yan H."/>
            <person name="Li C."/>
            <person name="Peng N."/>
            <person name="Zhang Z."/>
            <person name="Zhang Y."/>
            <person name="Lin W."/>
            <person name="Fan Y."/>
            <person name="Qin Z."/>
            <person name="Hu Y."/>
            <person name="Zhu B."/>
            <person name="Wang S."/>
            <person name="Ding X."/>
            <person name="Zhao G.P."/>
        </authorList>
    </citation>
    <scope>NUCLEOTIDE SEQUENCE [LARGE SCALE GENOMIC DNA]</scope>
    <source>
        <strain evidence="6">U-32</strain>
    </source>
</reference>
<evidence type="ECO:0000259" key="4">
    <source>
        <dbReference type="Pfam" id="PF12849"/>
    </source>
</evidence>
<dbReference type="PANTHER" id="PTHR30570:SF1">
    <property type="entry name" value="PHOSPHATE-BINDING PROTEIN PSTS"/>
    <property type="match status" value="1"/>
</dbReference>
<dbReference type="HOGENOM" id="CLU_031524_0_0_11"/>
<evidence type="ECO:0000313" key="6">
    <source>
        <dbReference type="Proteomes" id="UP000000328"/>
    </source>
</evidence>
<dbReference type="PANTHER" id="PTHR30570">
    <property type="entry name" value="PERIPLASMIC PHOSPHATE BINDING COMPONENT OF PHOSPHATE ABC TRANSPORTER"/>
    <property type="match status" value="1"/>
</dbReference>
<feature type="transmembrane region" description="Helical" evidence="3">
    <location>
        <begin position="285"/>
        <end position="304"/>
    </location>
</feature>
<dbReference type="GeneID" id="92875002"/>
<dbReference type="AlphaFoldDB" id="A0A0H3DEF1"/>
<protein>
    <submittedName>
        <fullName evidence="5">Periplasmic substrate-binding component of ABC-type phosphate transport system</fullName>
    </submittedName>
</protein>
<dbReference type="InterPro" id="IPR024370">
    <property type="entry name" value="PBP_domain"/>
</dbReference>
<keyword evidence="3" id="KW-1133">Transmembrane helix</keyword>
<evidence type="ECO:0000313" key="5">
    <source>
        <dbReference type="EMBL" id="ADJ49081.1"/>
    </source>
</evidence>
<feature type="transmembrane region" description="Helical" evidence="3">
    <location>
        <begin position="107"/>
        <end position="129"/>
    </location>
</feature>
<dbReference type="Proteomes" id="UP000000328">
    <property type="component" value="Chromosome"/>
</dbReference>
<keyword evidence="3" id="KW-0472">Membrane</keyword>
<evidence type="ECO:0000256" key="3">
    <source>
        <dbReference type="SAM" id="Phobius"/>
    </source>
</evidence>
<feature type="transmembrane region" description="Helical" evidence="3">
    <location>
        <begin position="76"/>
        <end position="95"/>
    </location>
</feature>
<dbReference type="Pfam" id="PF12849">
    <property type="entry name" value="PBP_like_2"/>
    <property type="match status" value="1"/>
</dbReference>
<dbReference type="RefSeq" id="WP_013229124.1">
    <property type="nucleotide sequence ID" value="NC_014318.1"/>
</dbReference>
<feature type="domain" description="PBP" evidence="4">
    <location>
        <begin position="321"/>
        <end position="581"/>
    </location>
</feature>
<sequence>MARTDPRDTRDLSRQLHQAAYPGSEPAWIEERVATAEARIGRAMRARPSTAEGARRLSDGVLNHAAPRRRSTRQRIVLGAGLGAVAAVASVLGITERRWVAEAAISTIGITGLLAAAAVAITGMVASVVRARRERVLSCRVRIDAPFGVDVGEAVRLESEHHAVADPGVVVVRIKNTGGAPLRQEDYVSPLSLYFPGRTVVSVDATEFEPAVLERVLAGLGEAGIERDRVKLPAVPLQPGDSFKLVIVLSGTKPGTEHQVVVEGGLREGRITTHQGREKIRPQTLVWGGLTALCAGAFAVVLLLNNVTPFTKLPDGVVCAPGALSVEGSTAFSRATTALAGSYGAYCPEASVKVRAPGSREGLERLVDAGKNRVQQLALSDGRFDDPQFRELVAEPLAIVPFTFVAGPDVPVGALSAADARRIFTGAAHTWSDITHNPGDTGEIRVVGRSTDSGTRQALEKYVLSGNPDAPVRQAAPTSDSCREPRPGTPAGSPIVCEQGSTGDLVDRVANLDGAIGYASVSDVDQAGGVKKITLDGREGTFTDIREHGYPFWTVEYVYSLAGSEPGSLARAFKNFLFTPESHSALATFRFYACTDDAGPLCLRR</sequence>
<dbReference type="Gene3D" id="3.40.190.10">
    <property type="entry name" value="Periplasmic binding protein-like II"/>
    <property type="match status" value="2"/>
</dbReference>